<sequence length="80" mass="9569">MKNKYIVTKLETIRRTEKVQYEVLIPEKIRNKEEYTQDQLEEGNYKNCKMVDIVDSEMLDDEIISLTKKTEGEKLEKHFG</sequence>
<evidence type="ECO:0000313" key="2">
    <source>
        <dbReference type="Proteomes" id="UP000230088"/>
    </source>
</evidence>
<dbReference type="AlphaFoldDB" id="A0A2H0YPS5"/>
<name>A0A2H0YPS5_9BACT</name>
<accession>A0A2H0YPS5</accession>
<organism evidence="1 2">
    <name type="scientific">Candidatus Nealsonbacteria bacterium CG08_land_8_20_14_0_20_38_20</name>
    <dbReference type="NCBI Taxonomy" id="1974705"/>
    <lineage>
        <taxon>Bacteria</taxon>
        <taxon>Candidatus Nealsoniibacteriota</taxon>
    </lineage>
</organism>
<dbReference type="EMBL" id="PEYD01000004">
    <property type="protein sequence ID" value="PIS39763.1"/>
    <property type="molecule type" value="Genomic_DNA"/>
</dbReference>
<evidence type="ECO:0000313" key="1">
    <source>
        <dbReference type="EMBL" id="PIS39763.1"/>
    </source>
</evidence>
<reference evidence="2" key="1">
    <citation type="submission" date="2017-09" db="EMBL/GenBank/DDBJ databases">
        <title>Depth-based differentiation of microbial function through sediment-hosted aquifers and enrichment of novel symbionts in the deep terrestrial subsurface.</title>
        <authorList>
            <person name="Probst A.J."/>
            <person name="Ladd B."/>
            <person name="Jarett J.K."/>
            <person name="Geller-Mcgrath D.E."/>
            <person name="Sieber C.M.K."/>
            <person name="Emerson J.B."/>
            <person name="Anantharaman K."/>
            <person name="Thomas B.C."/>
            <person name="Malmstrom R."/>
            <person name="Stieglmeier M."/>
            <person name="Klingl A."/>
            <person name="Woyke T."/>
            <person name="Ryan C.M."/>
            <person name="Banfield J.F."/>
        </authorList>
    </citation>
    <scope>NUCLEOTIDE SEQUENCE [LARGE SCALE GENOMIC DNA]</scope>
</reference>
<protein>
    <submittedName>
        <fullName evidence="1">Uncharacterized protein</fullName>
    </submittedName>
</protein>
<gene>
    <name evidence="1" type="ORF">COT33_00220</name>
</gene>
<dbReference type="Proteomes" id="UP000230088">
    <property type="component" value="Unassembled WGS sequence"/>
</dbReference>
<comment type="caution">
    <text evidence="1">The sequence shown here is derived from an EMBL/GenBank/DDBJ whole genome shotgun (WGS) entry which is preliminary data.</text>
</comment>
<proteinExistence type="predicted"/>